<name>A0A193GYE7_9CAUD</name>
<reference evidence="2 3" key="1">
    <citation type="submission" date="2016-05" db="EMBL/GenBank/DDBJ databases">
        <authorList>
            <person name="Lavstsen T."/>
            <person name="Jespersen J.S."/>
        </authorList>
    </citation>
    <scope>NUCLEOTIDE SEQUENCE [LARGE SCALE GENOMIC DNA]</scope>
</reference>
<gene>
    <name evidence="2" type="ORF">BI096_gp52</name>
</gene>
<dbReference type="EMBL" id="KX231828">
    <property type="protein sequence ID" value="ANN86153.1"/>
    <property type="molecule type" value="Genomic_DNA"/>
</dbReference>
<feature type="transmembrane region" description="Helical" evidence="1">
    <location>
        <begin position="17"/>
        <end position="42"/>
    </location>
</feature>
<dbReference type="KEGG" id="vg:29064952"/>
<reference evidence="2 3" key="2">
    <citation type="submission" date="2016-07" db="EMBL/GenBank/DDBJ databases">
        <title>Whole genome sequeicing and characterization of Enterobacter phage Arya isolated from the termite gut.</title>
        <authorList>
            <person name="Tikhe C."/>
            <person name="Husseneder C."/>
        </authorList>
    </citation>
    <scope>NUCLEOTIDE SEQUENCE [LARGE SCALE GENOMIC DNA]</scope>
</reference>
<evidence type="ECO:0000256" key="1">
    <source>
        <dbReference type="SAM" id="Phobius"/>
    </source>
</evidence>
<sequence>MKTFIEVITLVKTGFNAVWQLAMGLLCLGIAFALAGFAYAIIKAAFFTGA</sequence>
<accession>A0A193GYE7</accession>
<keyword evidence="1" id="KW-0812">Transmembrane</keyword>
<evidence type="ECO:0000313" key="3">
    <source>
        <dbReference type="Proteomes" id="UP000201689"/>
    </source>
</evidence>
<dbReference type="RefSeq" id="YP_009284309.1">
    <property type="nucleotide sequence ID" value="NC_031048.1"/>
</dbReference>
<protein>
    <submittedName>
        <fullName evidence="2">Uncharacterized protein</fullName>
    </submittedName>
</protein>
<keyword evidence="1" id="KW-0472">Membrane</keyword>
<evidence type="ECO:0000313" key="2">
    <source>
        <dbReference type="EMBL" id="ANN86153.1"/>
    </source>
</evidence>
<proteinExistence type="predicted"/>
<keyword evidence="1" id="KW-1133">Transmembrane helix</keyword>
<organism evidence="2 3">
    <name type="scientific">Enterobacter phage Arya</name>
    <dbReference type="NCBI Taxonomy" id="1864622"/>
    <lineage>
        <taxon>Viruses</taxon>
        <taxon>Duplodnaviria</taxon>
        <taxon>Heunggongvirae</taxon>
        <taxon>Uroviricota</taxon>
        <taxon>Caudoviricetes</taxon>
        <taxon>Iiscvirinae</taxon>
        <taxon>Aryavirus</taxon>
        <taxon>Aryavirus arya</taxon>
    </lineage>
</organism>
<dbReference type="Proteomes" id="UP000201689">
    <property type="component" value="Segment"/>
</dbReference>
<keyword evidence="3" id="KW-1185">Reference proteome</keyword>
<dbReference type="GeneID" id="29064952"/>